<dbReference type="PANTHER" id="PTHR11783">
    <property type="entry name" value="SULFOTRANSFERASE SULT"/>
    <property type="match status" value="1"/>
</dbReference>
<organism evidence="6 7">
    <name type="scientific">Acer saccharum</name>
    <name type="common">Sugar maple</name>
    <dbReference type="NCBI Taxonomy" id="4024"/>
    <lineage>
        <taxon>Eukaryota</taxon>
        <taxon>Viridiplantae</taxon>
        <taxon>Streptophyta</taxon>
        <taxon>Embryophyta</taxon>
        <taxon>Tracheophyta</taxon>
        <taxon>Spermatophyta</taxon>
        <taxon>Magnoliopsida</taxon>
        <taxon>eudicotyledons</taxon>
        <taxon>Gunneridae</taxon>
        <taxon>Pentapetalae</taxon>
        <taxon>rosids</taxon>
        <taxon>malvids</taxon>
        <taxon>Sapindales</taxon>
        <taxon>Sapindaceae</taxon>
        <taxon>Hippocastanoideae</taxon>
        <taxon>Acereae</taxon>
        <taxon>Acer</taxon>
    </lineage>
</organism>
<feature type="domain" description="Sulfotransferase" evidence="5">
    <location>
        <begin position="62"/>
        <end position="284"/>
    </location>
</feature>
<evidence type="ECO:0000313" key="6">
    <source>
        <dbReference type="EMBL" id="KAK0595809.1"/>
    </source>
</evidence>
<evidence type="ECO:0000256" key="2">
    <source>
        <dbReference type="ARBA" id="ARBA00022679"/>
    </source>
</evidence>
<dbReference type="GO" id="GO:0008146">
    <property type="term" value="F:sulfotransferase activity"/>
    <property type="evidence" value="ECO:0007669"/>
    <property type="project" value="InterPro"/>
</dbReference>
<dbReference type="Proteomes" id="UP001168877">
    <property type="component" value="Unassembled WGS sequence"/>
</dbReference>
<dbReference type="AlphaFoldDB" id="A0AA39VRG1"/>
<gene>
    <name evidence="6" type="ORF">LWI29_010196</name>
</gene>
<dbReference type="InterPro" id="IPR027417">
    <property type="entry name" value="P-loop_NTPase"/>
</dbReference>
<evidence type="ECO:0000256" key="3">
    <source>
        <dbReference type="RuleBase" id="RU361155"/>
    </source>
</evidence>
<evidence type="ECO:0000256" key="4">
    <source>
        <dbReference type="SAM" id="MobiDB-lite"/>
    </source>
</evidence>
<dbReference type="EC" id="2.8.2.-" evidence="3"/>
<accession>A0AA39VRG1</accession>
<protein>
    <recommendedName>
        <fullName evidence="3">Sulfotransferase</fullName>
        <ecNumber evidence="3">2.8.2.-</ecNumber>
    </recommendedName>
</protein>
<evidence type="ECO:0000259" key="5">
    <source>
        <dbReference type="Pfam" id="PF00685"/>
    </source>
</evidence>
<sequence length="386" mass="43777">MEKLQSLAGEFGVSDEIEELLLTLPRDKTFDGSSIYQYEGAWYRPISLAGLISSRKHFQAKDSDVIVITYPKSGTTWLKALTYAIVHRSHHAIFDSNSPLLTTNSHDLVPFLDFVYYPNDNNSSEHISSNDPRIFGTHIPYPSLPDSIKNSDCRIVYMCRNPFDQFISHWKFLQNIAQEQNVQPISFEEAFELFCKGIHSFGPSWEHVLGYWKASLDNPRKILFIKYEDVKEDTSCHVNKLADFLGCPFSDVEKSRGVIEEIVKLCSFDNMKDLEVNKTGRFRGSGAKNSKTLFIALRSCSTASPLNTSLPSHPPSLPPPSVIINDRLAESVKAKLKVVDNPNPRFLKYGSLHPDPDLAHPHPLLSEDRDYHPPLVRDGDRLHLYS</sequence>
<keyword evidence="7" id="KW-1185">Reference proteome</keyword>
<name>A0AA39VRG1_ACESA</name>
<feature type="region of interest" description="Disordered" evidence="4">
    <location>
        <begin position="358"/>
        <end position="386"/>
    </location>
</feature>
<comment type="similarity">
    <text evidence="1 3">Belongs to the sulfotransferase 1 family.</text>
</comment>
<dbReference type="Gene3D" id="3.40.50.300">
    <property type="entry name" value="P-loop containing nucleotide triphosphate hydrolases"/>
    <property type="match status" value="1"/>
</dbReference>
<reference evidence="6" key="1">
    <citation type="journal article" date="2022" name="Plant J.">
        <title>Strategies of tolerance reflected in two North American maple genomes.</title>
        <authorList>
            <person name="McEvoy S.L."/>
            <person name="Sezen U.U."/>
            <person name="Trouern-Trend A."/>
            <person name="McMahon S.M."/>
            <person name="Schaberg P.G."/>
            <person name="Yang J."/>
            <person name="Wegrzyn J.L."/>
            <person name="Swenson N.G."/>
        </authorList>
    </citation>
    <scope>NUCLEOTIDE SEQUENCE</scope>
    <source>
        <strain evidence="6">NS2018</strain>
    </source>
</reference>
<dbReference type="Pfam" id="PF00685">
    <property type="entry name" value="Sulfotransfer_1"/>
    <property type="match status" value="1"/>
</dbReference>
<dbReference type="EMBL" id="JAUESC010000004">
    <property type="protein sequence ID" value="KAK0595809.1"/>
    <property type="molecule type" value="Genomic_DNA"/>
</dbReference>
<dbReference type="SUPFAM" id="SSF52540">
    <property type="entry name" value="P-loop containing nucleoside triphosphate hydrolases"/>
    <property type="match status" value="1"/>
</dbReference>
<proteinExistence type="inferred from homology"/>
<evidence type="ECO:0000313" key="7">
    <source>
        <dbReference type="Proteomes" id="UP001168877"/>
    </source>
</evidence>
<reference evidence="6" key="2">
    <citation type="submission" date="2023-06" db="EMBL/GenBank/DDBJ databases">
        <authorList>
            <person name="Swenson N.G."/>
            <person name="Wegrzyn J.L."/>
            <person name="Mcevoy S.L."/>
        </authorList>
    </citation>
    <scope>NUCLEOTIDE SEQUENCE</scope>
    <source>
        <strain evidence="6">NS2018</strain>
        <tissue evidence="6">Leaf</tissue>
    </source>
</reference>
<comment type="caution">
    <text evidence="6">The sequence shown here is derived from an EMBL/GenBank/DDBJ whole genome shotgun (WGS) entry which is preliminary data.</text>
</comment>
<keyword evidence="2 3" id="KW-0808">Transferase</keyword>
<dbReference type="InterPro" id="IPR000863">
    <property type="entry name" value="Sulfotransferase_dom"/>
</dbReference>
<evidence type="ECO:0000256" key="1">
    <source>
        <dbReference type="ARBA" id="ARBA00005771"/>
    </source>
</evidence>